<dbReference type="Pfam" id="PF14070">
    <property type="entry name" value="YjfB_motility"/>
    <property type="match status" value="1"/>
</dbReference>
<gene>
    <name evidence="1" type="ORF">HMJ28_12830</name>
</gene>
<dbReference type="AlphaFoldDB" id="A0A7Y3Y0F8"/>
<dbReference type="RefSeq" id="WP_171304064.1">
    <property type="nucleotide sequence ID" value="NZ_JABFIF010000043.1"/>
</dbReference>
<comment type="caution">
    <text evidence="1">The sequence shown here is derived from an EMBL/GenBank/DDBJ whole genome shotgun (WGS) entry which is preliminary data.</text>
</comment>
<dbReference type="EMBL" id="JABFIF010000043">
    <property type="protein sequence ID" value="NOH17247.1"/>
    <property type="molecule type" value="Genomic_DNA"/>
</dbReference>
<name>A0A7Y3Y0F8_CLOCO</name>
<organism evidence="1 2">
    <name type="scientific">Clostridium cochlearium</name>
    <dbReference type="NCBI Taxonomy" id="1494"/>
    <lineage>
        <taxon>Bacteria</taxon>
        <taxon>Bacillati</taxon>
        <taxon>Bacillota</taxon>
        <taxon>Clostridia</taxon>
        <taxon>Eubacteriales</taxon>
        <taxon>Clostridiaceae</taxon>
        <taxon>Clostridium</taxon>
    </lineage>
</organism>
<sequence>MDIGGISMALSQTNVKESAALALMKMGMKHGKENADNMIDMLKTSADPNLGSNIDIKA</sequence>
<dbReference type="InterPro" id="IPR025906">
    <property type="entry name" value="YjfB_motility"/>
</dbReference>
<evidence type="ECO:0000313" key="1">
    <source>
        <dbReference type="EMBL" id="NOH17247.1"/>
    </source>
</evidence>
<dbReference type="Proteomes" id="UP000528432">
    <property type="component" value="Unassembled WGS sequence"/>
</dbReference>
<protein>
    <submittedName>
        <fullName evidence="1">YjfB family protein</fullName>
    </submittedName>
</protein>
<reference evidence="1 2" key="1">
    <citation type="submission" date="2020-05" db="EMBL/GenBank/DDBJ databases">
        <title>Draft genome sequence of Clostridium cochlearium strain AGROS13 isolated from a sheep dairy farm in New Zealand.</title>
        <authorList>
            <person name="Gupta T.B."/>
            <person name="Jauregui R."/>
            <person name="Risson A.N."/>
            <person name="Brightwell G."/>
            <person name="Maclean P."/>
        </authorList>
    </citation>
    <scope>NUCLEOTIDE SEQUENCE [LARGE SCALE GENOMIC DNA]</scope>
    <source>
        <strain evidence="1 2">AGROS13</strain>
    </source>
</reference>
<evidence type="ECO:0000313" key="2">
    <source>
        <dbReference type="Proteomes" id="UP000528432"/>
    </source>
</evidence>
<accession>A0A7Y3Y0F8</accession>
<proteinExistence type="predicted"/>